<evidence type="ECO:0000313" key="2">
    <source>
        <dbReference type="EMBL" id="TQN44825.1"/>
    </source>
</evidence>
<dbReference type="Gene3D" id="3.40.630.30">
    <property type="match status" value="1"/>
</dbReference>
<dbReference type="SUPFAM" id="SSF55729">
    <property type="entry name" value="Acyl-CoA N-acyltransferases (Nat)"/>
    <property type="match status" value="1"/>
</dbReference>
<accession>A0A543PL68</accession>
<dbReference type="RefSeq" id="WP_141824129.1">
    <property type="nucleotide sequence ID" value="NZ_BAAAQC010000009.1"/>
</dbReference>
<dbReference type="EMBL" id="VFQF01000003">
    <property type="protein sequence ID" value="TQN44825.1"/>
    <property type="molecule type" value="Genomic_DNA"/>
</dbReference>
<evidence type="ECO:0000259" key="1">
    <source>
        <dbReference type="PROSITE" id="PS51186"/>
    </source>
</evidence>
<feature type="domain" description="N-acetyltransferase" evidence="1">
    <location>
        <begin position="122"/>
        <end position="257"/>
    </location>
</feature>
<dbReference type="OrthoDB" id="5243104at2"/>
<reference evidence="2 3" key="1">
    <citation type="submission" date="2019-06" db="EMBL/GenBank/DDBJ databases">
        <title>Sequencing the genomes of 1000 actinobacteria strains.</title>
        <authorList>
            <person name="Klenk H.-P."/>
        </authorList>
    </citation>
    <scope>NUCLEOTIDE SEQUENCE [LARGE SCALE GENOMIC DNA]</scope>
    <source>
        <strain evidence="2 3">DSM 21776</strain>
    </source>
</reference>
<organism evidence="2 3">
    <name type="scientific">Humibacillus xanthopallidus</name>
    <dbReference type="NCBI Taxonomy" id="412689"/>
    <lineage>
        <taxon>Bacteria</taxon>
        <taxon>Bacillati</taxon>
        <taxon>Actinomycetota</taxon>
        <taxon>Actinomycetes</taxon>
        <taxon>Micrococcales</taxon>
        <taxon>Intrasporangiaceae</taxon>
        <taxon>Humibacillus</taxon>
    </lineage>
</organism>
<dbReference type="Proteomes" id="UP000320085">
    <property type="component" value="Unassembled WGS sequence"/>
</dbReference>
<dbReference type="InterPro" id="IPR016181">
    <property type="entry name" value="Acyl_CoA_acyltransferase"/>
</dbReference>
<proteinExistence type="predicted"/>
<name>A0A543PL68_9MICO</name>
<protein>
    <submittedName>
        <fullName evidence="2">Acetyltransferase (GNAT) family protein</fullName>
    </submittedName>
</protein>
<sequence length="257" mass="27445">MTDPRVSAVEDNLVAQFRLVARSGVVAALPDDDVVAYISDVKFPLFNAITGARFAAGTATARTTELVDAYVDRGLPFLWWATPSHLTPETDAVLRSRGIEPSPEPGMHVPLRGPVDTGVPRDGLEIVETGPSPEVVDVMTAGFGFPDVVADPLLRVFGAFGPDVAFHALARLDGVAVGVGSVFVTGRTAGIYNIATVESARRRGIGYAVTATLMNIARERGCTEAVLMASVMGRPTYERLGFVEVCQTPQYVWNPSR</sequence>
<dbReference type="Pfam" id="PF00583">
    <property type="entry name" value="Acetyltransf_1"/>
    <property type="match status" value="1"/>
</dbReference>
<dbReference type="AlphaFoldDB" id="A0A543PL68"/>
<evidence type="ECO:0000313" key="3">
    <source>
        <dbReference type="Proteomes" id="UP000320085"/>
    </source>
</evidence>
<dbReference type="CDD" id="cd04301">
    <property type="entry name" value="NAT_SF"/>
    <property type="match status" value="1"/>
</dbReference>
<gene>
    <name evidence="2" type="ORF">FHX52_4046</name>
</gene>
<dbReference type="InterPro" id="IPR000182">
    <property type="entry name" value="GNAT_dom"/>
</dbReference>
<keyword evidence="2" id="KW-0808">Transferase</keyword>
<dbReference type="GO" id="GO:0016747">
    <property type="term" value="F:acyltransferase activity, transferring groups other than amino-acyl groups"/>
    <property type="evidence" value="ECO:0007669"/>
    <property type="project" value="InterPro"/>
</dbReference>
<dbReference type="PROSITE" id="PS51186">
    <property type="entry name" value="GNAT"/>
    <property type="match status" value="1"/>
</dbReference>
<comment type="caution">
    <text evidence="2">The sequence shown here is derived from an EMBL/GenBank/DDBJ whole genome shotgun (WGS) entry which is preliminary data.</text>
</comment>